<accession>A0A645FV65</accession>
<gene>
    <name evidence="2" type="ORF">SDC9_163279</name>
</gene>
<organism evidence="2">
    <name type="scientific">bioreactor metagenome</name>
    <dbReference type="NCBI Taxonomy" id="1076179"/>
    <lineage>
        <taxon>unclassified sequences</taxon>
        <taxon>metagenomes</taxon>
        <taxon>ecological metagenomes</taxon>
    </lineage>
</organism>
<proteinExistence type="predicted"/>
<sequence length="143" mass="15501">MAGVAAVVALLVAAYAFFRDLVDAQLGTATLRAMRYGLGVLVASAAVSAYHGAVFRQDRQIDVPDRPSRPRSVVLIGAHDPDLVRRIRQATDSPAELWVRTDAAAEQWDEESVLAALDGHAGKDLLVIADETGLRVLEVDRRR</sequence>
<name>A0A645FV65_9ZZZZ</name>
<keyword evidence="1" id="KW-0812">Transmembrane</keyword>
<evidence type="ECO:0008006" key="3">
    <source>
        <dbReference type="Google" id="ProtNLM"/>
    </source>
</evidence>
<dbReference type="EMBL" id="VSSQ01062828">
    <property type="protein sequence ID" value="MPN15943.1"/>
    <property type="molecule type" value="Genomic_DNA"/>
</dbReference>
<feature type="transmembrane region" description="Helical" evidence="1">
    <location>
        <begin position="34"/>
        <end position="53"/>
    </location>
</feature>
<keyword evidence="1" id="KW-1133">Transmembrane helix</keyword>
<evidence type="ECO:0000313" key="2">
    <source>
        <dbReference type="EMBL" id="MPN15943.1"/>
    </source>
</evidence>
<reference evidence="2" key="1">
    <citation type="submission" date="2019-08" db="EMBL/GenBank/DDBJ databases">
        <authorList>
            <person name="Kucharzyk K."/>
            <person name="Murdoch R.W."/>
            <person name="Higgins S."/>
            <person name="Loffler F."/>
        </authorList>
    </citation>
    <scope>NUCLEOTIDE SEQUENCE</scope>
</reference>
<evidence type="ECO:0000256" key="1">
    <source>
        <dbReference type="SAM" id="Phobius"/>
    </source>
</evidence>
<dbReference type="AlphaFoldDB" id="A0A645FV65"/>
<keyword evidence="1" id="KW-0472">Membrane</keyword>
<comment type="caution">
    <text evidence="2">The sequence shown here is derived from an EMBL/GenBank/DDBJ whole genome shotgun (WGS) entry which is preliminary data.</text>
</comment>
<protein>
    <recommendedName>
        <fullName evidence="3">DUF5671 domain-containing protein</fullName>
    </recommendedName>
</protein>